<dbReference type="GO" id="GO:0032259">
    <property type="term" value="P:methylation"/>
    <property type="evidence" value="ECO:0007669"/>
    <property type="project" value="UniProtKB-KW"/>
</dbReference>
<dbReference type="Pfam" id="PF05175">
    <property type="entry name" value="MTS"/>
    <property type="match status" value="1"/>
</dbReference>
<evidence type="ECO:0000256" key="1">
    <source>
        <dbReference type="ARBA" id="ARBA00022603"/>
    </source>
</evidence>
<gene>
    <name evidence="5 8" type="primary">prmC</name>
    <name evidence="8" type="ORF">ACFODZ_09935</name>
</gene>
<comment type="function">
    <text evidence="5">Methylates the class 1 translation termination release factors RF1/PrfA and RF2/PrfB on the glutamine residue of the universally conserved GGQ motif.</text>
</comment>
<sequence>MRISDWIEHQSKFNESINTSDLNQLLCHVLSVNTAWLMGHQDTSLAPTELTRLEELASQLCEGRPLNYLTGTRAFWDVELKVNEHTLVPRPDTETLIEAILDKHLMPDNILDLGTGSGALAIVLARLFTKASVLATDVSAHALEVAAQNRDILQVSNLELQQSNWFEAIPNQLFDLIVSNPPYIAADDPHLNDLIHEPITALVAGKDGLDAYRDICQHAGRYLQKMGWLFFEHGWQQHQQVAGLLQQAGFTEISSTADIQGHLRVTMGRWPG</sequence>
<feature type="binding site" evidence="5">
    <location>
        <position position="165"/>
    </location>
    <ligand>
        <name>S-adenosyl-L-methionine</name>
        <dbReference type="ChEBI" id="CHEBI:59789"/>
    </ligand>
</feature>
<dbReference type="InterPro" id="IPR007848">
    <property type="entry name" value="Small_mtfrase_dom"/>
</dbReference>
<feature type="binding site" evidence="5">
    <location>
        <position position="137"/>
    </location>
    <ligand>
        <name>S-adenosyl-L-methionine</name>
        <dbReference type="ChEBI" id="CHEBI:59789"/>
    </ligand>
</feature>
<dbReference type="HAMAP" id="MF_02126">
    <property type="entry name" value="RF_methyltr_PrmC"/>
    <property type="match status" value="1"/>
</dbReference>
<reference evidence="9" key="1">
    <citation type="journal article" date="2019" name="Int. J. Syst. Evol. Microbiol.">
        <title>The Global Catalogue of Microorganisms (GCM) 10K type strain sequencing project: providing services to taxonomists for standard genome sequencing and annotation.</title>
        <authorList>
            <consortium name="The Broad Institute Genomics Platform"/>
            <consortium name="The Broad Institute Genome Sequencing Center for Infectious Disease"/>
            <person name="Wu L."/>
            <person name="Ma J."/>
        </authorList>
    </citation>
    <scope>NUCLEOTIDE SEQUENCE [LARGE SCALE GENOMIC DNA]</scope>
    <source>
        <strain evidence="9">KCTC 42953</strain>
    </source>
</reference>
<dbReference type="InterPro" id="IPR029063">
    <property type="entry name" value="SAM-dependent_MTases_sf"/>
</dbReference>
<keyword evidence="2 5" id="KW-0808">Transferase</keyword>
<feature type="domain" description="Release factor glutamine methyltransferase N-terminal" evidence="7">
    <location>
        <begin position="21"/>
        <end position="71"/>
    </location>
</feature>
<keyword evidence="3 5" id="KW-0949">S-adenosyl-L-methionine</keyword>
<feature type="binding site" evidence="5">
    <location>
        <position position="180"/>
    </location>
    <ligand>
        <name>S-adenosyl-L-methionine</name>
        <dbReference type="ChEBI" id="CHEBI:59789"/>
    </ligand>
</feature>
<dbReference type="PROSITE" id="PS00092">
    <property type="entry name" value="N6_MTASE"/>
    <property type="match status" value="1"/>
</dbReference>
<comment type="caution">
    <text evidence="8">The sequence shown here is derived from an EMBL/GenBank/DDBJ whole genome shotgun (WGS) entry which is preliminary data.</text>
</comment>
<feature type="domain" description="Methyltransferase small" evidence="6">
    <location>
        <begin position="93"/>
        <end position="188"/>
    </location>
</feature>
<feature type="binding site" evidence="5">
    <location>
        <begin position="114"/>
        <end position="118"/>
    </location>
    <ligand>
        <name>S-adenosyl-L-methionine</name>
        <dbReference type="ChEBI" id="CHEBI:59789"/>
    </ligand>
</feature>
<dbReference type="InterPro" id="IPR004556">
    <property type="entry name" value="HemK-like"/>
</dbReference>
<dbReference type="Gene3D" id="1.10.8.10">
    <property type="entry name" value="DNA helicase RuvA subunit, C-terminal domain"/>
    <property type="match status" value="1"/>
</dbReference>
<dbReference type="InterPro" id="IPR019874">
    <property type="entry name" value="RF_methyltr_PrmC"/>
</dbReference>
<keyword evidence="9" id="KW-1185">Reference proteome</keyword>
<keyword evidence="1 5" id="KW-0489">Methyltransferase</keyword>
<dbReference type="NCBIfam" id="TIGR00536">
    <property type="entry name" value="hemK_fam"/>
    <property type="match status" value="1"/>
</dbReference>
<evidence type="ECO:0000313" key="8">
    <source>
        <dbReference type="EMBL" id="MFC3194555.1"/>
    </source>
</evidence>
<dbReference type="CDD" id="cd02440">
    <property type="entry name" value="AdoMet_MTases"/>
    <property type="match status" value="1"/>
</dbReference>
<dbReference type="SUPFAM" id="SSF53335">
    <property type="entry name" value="S-adenosyl-L-methionine-dependent methyltransferases"/>
    <property type="match status" value="1"/>
</dbReference>
<evidence type="ECO:0000256" key="4">
    <source>
        <dbReference type="ARBA" id="ARBA00048391"/>
    </source>
</evidence>
<dbReference type="Gene3D" id="3.40.50.150">
    <property type="entry name" value="Vaccinia Virus protein VP39"/>
    <property type="match status" value="1"/>
</dbReference>
<evidence type="ECO:0000256" key="3">
    <source>
        <dbReference type="ARBA" id="ARBA00022691"/>
    </source>
</evidence>
<comment type="similarity">
    <text evidence="5">Belongs to the protein N5-glutamine methyltransferase family. PrmC subfamily.</text>
</comment>
<evidence type="ECO:0000256" key="5">
    <source>
        <dbReference type="HAMAP-Rule" id="MF_02126"/>
    </source>
</evidence>
<dbReference type="GO" id="GO:0102559">
    <property type="term" value="F:peptide chain release factor N(5)-glutamine methyltransferase activity"/>
    <property type="evidence" value="ECO:0007669"/>
    <property type="project" value="UniProtKB-EC"/>
</dbReference>
<dbReference type="PANTHER" id="PTHR18895:SF74">
    <property type="entry name" value="MTRF1L RELEASE FACTOR GLUTAMINE METHYLTRANSFERASE"/>
    <property type="match status" value="1"/>
</dbReference>
<evidence type="ECO:0000256" key="2">
    <source>
        <dbReference type="ARBA" id="ARBA00022679"/>
    </source>
</evidence>
<dbReference type="NCBIfam" id="TIGR03534">
    <property type="entry name" value="RF_mod_PrmC"/>
    <property type="match status" value="1"/>
</dbReference>
<dbReference type="InterPro" id="IPR050320">
    <property type="entry name" value="N5-glutamine_MTase"/>
</dbReference>
<evidence type="ECO:0000259" key="7">
    <source>
        <dbReference type="Pfam" id="PF17827"/>
    </source>
</evidence>
<organism evidence="8 9">
    <name type="scientific">Marinicella sediminis</name>
    <dbReference type="NCBI Taxonomy" id="1792834"/>
    <lineage>
        <taxon>Bacteria</taxon>
        <taxon>Pseudomonadati</taxon>
        <taxon>Pseudomonadota</taxon>
        <taxon>Gammaproteobacteria</taxon>
        <taxon>Lysobacterales</taxon>
        <taxon>Marinicellaceae</taxon>
        <taxon>Marinicella</taxon>
    </lineage>
</organism>
<proteinExistence type="inferred from homology"/>
<dbReference type="InterPro" id="IPR002052">
    <property type="entry name" value="DNA_methylase_N6_adenine_CS"/>
</dbReference>
<name>A0ABV7J8T5_9GAMM</name>
<dbReference type="Pfam" id="PF17827">
    <property type="entry name" value="PrmC_N"/>
    <property type="match status" value="1"/>
</dbReference>
<feature type="binding site" evidence="5">
    <location>
        <begin position="180"/>
        <end position="183"/>
    </location>
    <ligand>
        <name>substrate</name>
    </ligand>
</feature>
<dbReference type="Proteomes" id="UP001595533">
    <property type="component" value="Unassembled WGS sequence"/>
</dbReference>
<evidence type="ECO:0000259" key="6">
    <source>
        <dbReference type="Pfam" id="PF05175"/>
    </source>
</evidence>
<dbReference type="EC" id="2.1.1.297" evidence="5"/>
<protein>
    <recommendedName>
        <fullName evidence="5">Release factor glutamine methyltransferase</fullName>
        <shortName evidence="5">RF MTase</shortName>
        <ecNumber evidence="5">2.1.1.297</ecNumber>
    </recommendedName>
    <alternativeName>
        <fullName evidence="5">N5-glutamine methyltransferase PrmC</fullName>
    </alternativeName>
    <alternativeName>
        <fullName evidence="5">Protein-(glutamine-N5) MTase PrmC</fullName>
    </alternativeName>
    <alternativeName>
        <fullName evidence="5">Protein-glutamine N-methyltransferase PrmC</fullName>
    </alternativeName>
</protein>
<evidence type="ECO:0000313" key="9">
    <source>
        <dbReference type="Proteomes" id="UP001595533"/>
    </source>
</evidence>
<dbReference type="PANTHER" id="PTHR18895">
    <property type="entry name" value="HEMK METHYLTRANSFERASE"/>
    <property type="match status" value="1"/>
</dbReference>
<dbReference type="InterPro" id="IPR040758">
    <property type="entry name" value="PrmC_N"/>
</dbReference>
<accession>A0ABV7J8T5</accession>
<dbReference type="RefSeq" id="WP_077411261.1">
    <property type="nucleotide sequence ID" value="NZ_JBHRTS010000004.1"/>
</dbReference>
<dbReference type="EMBL" id="JBHRTS010000004">
    <property type="protein sequence ID" value="MFC3194555.1"/>
    <property type="molecule type" value="Genomic_DNA"/>
</dbReference>
<comment type="catalytic activity">
    <reaction evidence="4 5">
        <text>L-glutaminyl-[peptide chain release factor] + S-adenosyl-L-methionine = N(5)-methyl-L-glutaminyl-[peptide chain release factor] + S-adenosyl-L-homocysteine + H(+)</text>
        <dbReference type="Rhea" id="RHEA:42896"/>
        <dbReference type="Rhea" id="RHEA-COMP:10271"/>
        <dbReference type="Rhea" id="RHEA-COMP:10272"/>
        <dbReference type="ChEBI" id="CHEBI:15378"/>
        <dbReference type="ChEBI" id="CHEBI:30011"/>
        <dbReference type="ChEBI" id="CHEBI:57856"/>
        <dbReference type="ChEBI" id="CHEBI:59789"/>
        <dbReference type="ChEBI" id="CHEBI:61891"/>
        <dbReference type="EC" id="2.1.1.297"/>
    </reaction>
</comment>